<proteinExistence type="predicted"/>
<keyword evidence="2" id="KW-1185">Reference proteome</keyword>
<dbReference type="PANTHER" id="PTHR30613">
    <property type="entry name" value="UNCHARACTERIZED PROTEIN YBIU-RELATED"/>
    <property type="match status" value="1"/>
</dbReference>
<sequence length="434" mass="49122">MSLETENLPSRFVEIKREIVASHPDFQQRLTNAWVDVLEQLDERTNRIIRRGPSYIPQVNFKDLGNLKPEQIDDIKRKGSVVIKDVVDDTEAMSWKTSLDEFVKSNPNVDGFPSNDKQFFELYWTKAQVMARSHPNVLAASSWLNNLYHVKSGVKLDGVDLSVSLSYADRFRIRHPGGYWDRHPPHVDGGSIERWEDPIFRTCFADILNGNWRQHDPYDLEGRLDARTSLYGRPNQSTVFRTFQGWLAMSETAPSQGTLKVFPDVLLSNAYIMMRPFFRPVVSSHSQNPLDAKNWEYDISSPEFQGIYATGGGFAGPRPTPTLHPHLKLDKTMTSVPAVSPGDMVFWHCDVIHAVEEEHTGDGDSAVLYIPAVPLTPQNAEYVQNQRECFLQGKAPPDFPRVQHPEGSFIGIGKQEDVVGRLGREAMGLYVEVA</sequence>
<dbReference type="HOGENOM" id="CLU_011148_0_0_1"/>
<protein>
    <recommendedName>
        <fullName evidence="3">DUF1479 domain protein</fullName>
    </recommendedName>
</protein>
<dbReference type="SUPFAM" id="SSF51197">
    <property type="entry name" value="Clavaminate synthase-like"/>
    <property type="match status" value="1"/>
</dbReference>
<dbReference type="STRING" id="765440.A0A0C3C5F1"/>
<accession>A0A0C3C5F1</accession>
<dbReference type="PANTHER" id="PTHR30613:SF1">
    <property type="entry name" value="DUF1479 DOMAIN PROTEIN (AFU_ORTHOLOGUE AFUA_5G09280)"/>
    <property type="match status" value="1"/>
</dbReference>
<dbReference type="EMBL" id="KN832986">
    <property type="protein sequence ID" value="KIM84887.1"/>
    <property type="molecule type" value="Genomic_DNA"/>
</dbReference>
<evidence type="ECO:0008006" key="3">
    <source>
        <dbReference type="Google" id="ProtNLM"/>
    </source>
</evidence>
<dbReference type="AlphaFoldDB" id="A0A0C3C5F1"/>
<reference evidence="2" key="2">
    <citation type="submission" date="2015-01" db="EMBL/GenBank/DDBJ databases">
        <title>Evolutionary Origins and Diversification of the Mycorrhizal Mutualists.</title>
        <authorList>
            <consortium name="DOE Joint Genome Institute"/>
            <consortium name="Mycorrhizal Genomics Consortium"/>
            <person name="Kohler A."/>
            <person name="Kuo A."/>
            <person name="Nagy L.G."/>
            <person name="Floudas D."/>
            <person name="Copeland A."/>
            <person name="Barry K.W."/>
            <person name="Cichocki N."/>
            <person name="Veneault-Fourrey C."/>
            <person name="LaButti K."/>
            <person name="Lindquist E.A."/>
            <person name="Lipzen A."/>
            <person name="Lundell T."/>
            <person name="Morin E."/>
            <person name="Murat C."/>
            <person name="Riley R."/>
            <person name="Ohm R."/>
            <person name="Sun H."/>
            <person name="Tunlid A."/>
            <person name="Henrissat B."/>
            <person name="Grigoriev I.V."/>
            <person name="Hibbett D.S."/>
            <person name="Martin F."/>
        </authorList>
    </citation>
    <scope>NUCLEOTIDE SEQUENCE [LARGE SCALE GENOMIC DNA]</scope>
    <source>
        <strain evidence="2">F 1598</strain>
    </source>
</reference>
<evidence type="ECO:0000313" key="2">
    <source>
        <dbReference type="Proteomes" id="UP000054166"/>
    </source>
</evidence>
<name>A0A0C3C5F1_PILCF</name>
<dbReference type="Proteomes" id="UP000054166">
    <property type="component" value="Unassembled WGS sequence"/>
</dbReference>
<organism evidence="1 2">
    <name type="scientific">Piloderma croceum (strain F 1598)</name>
    <dbReference type="NCBI Taxonomy" id="765440"/>
    <lineage>
        <taxon>Eukaryota</taxon>
        <taxon>Fungi</taxon>
        <taxon>Dikarya</taxon>
        <taxon>Basidiomycota</taxon>
        <taxon>Agaricomycotina</taxon>
        <taxon>Agaricomycetes</taxon>
        <taxon>Agaricomycetidae</taxon>
        <taxon>Atheliales</taxon>
        <taxon>Atheliaceae</taxon>
        <taxon>Piloderma</taxon>
    </lineage>
</organism>
<evidence type="ECO:0000313" key="1">
    <source>
        <dbReference type="EMBL" id="KIM84887.1"/>
    </source>
</evidence>
<dbReference type="InterPro" id="IPR027443">
    <property type="entry name" value="IPNS-like_sf"/>
</dbReference>
<dbReference type="Pfam" id="PF07350">
    <property type="entry name" value="Gig2-like"/>
    <property type="match status" value="1"/>
</dbReference>
<dbReference type="InterPro" id="IPR010856">
    <property type="entry name" value="Gig2-like"/>
</dbReference>
<dbReference type="Gene3D" id="2.60.120.330">
    <property type="entry name" value="B-lactam Antibiotic, Isopenicillin N Synthase, Chain"/>
    <property type="match status" value="1"/>
</dbReference>
<gene>
    <name evidence="1" type="ORF">PILCRDRAFT_817700</name>
</gene>
<reference evidence="1 2" key="1">
    <citation type="submission" date="2014-04" db="EMBL/GenBank/DDBJ databases">
        <authorList>
            <consortium name="DOE Joint Genome Institute"/>
            <person name="Kuo A."/>
            <person name="Tarkka M."/>
            <person name="Buscot F."/>
            <person name="Kohler A."/>
            <person name="Nagy L.G."/>
            <person name="Floudas D."/>
            <person name="Copeland A."/>
            <person name="Barry K.W."/>
            <person name="Cichocki N."/>
            <person name="Veneault-Fourrey C."/>
            <person name="LaButti K."/>
            <person name="Lindquist E.A."/>
            <person name="Lipzen A."/>
            <person name="Lundell T."/>
            <person name="Morin E."/>
            <person name="Murat C."/>
            <person name="Sun H."/>
            <person name="Tunlid A."/>
            <person name="Henrissat B."/>
            <person name="Grigoriev I.V."/>
            <person name="Hibbett D.S."/>
            <person name="Martin F."/>
            <person name="Nordberg H.P."/>
            <person name="Cantor M.N."/>
            <person name="Hua S.X."/>
        </authorList>
    </citation>
    <scope>NUCLEOTIDE SEQUENCE [LARGE SCALE GENOMIC DNA]</scope>
    <source>
        <strain evidence="1 2">F 1598</strain>
    </source>
</reference>
<dbReference type="InParanoid" id="A0A0C3C5F1"/>
<dbReference type="OrthoDB" id="8249012at2759"/>